<sequence length="52" mass="6481">MCSREDISRYENCEHTAKKCHDYWEKYLSDKHEASEMPEKYHNNREEDKDRD</sequence>
<evidence type="ECO:0000313" key="1">
    <source>
        <dbReference type="EMBL" id="EKD29457.1"/>
    </source>
</evidence>
<reference evidence="1" key="1">
    <citation type="journal article" date="2012" name="Science">
        <title>Fermentation, hydrogen, and sulfur metabolism in multiple uncultivated bacterial phyla.</title>
        <authorList>
            <person name="Wrighton K.C."/>
            <person name="Thomas B.C."/>
            <person name="Sharon I."/>
            <person name="Miller C.S."/>
            <person name="Castelle C.J."/>
            <person name="VerBerkmoes N.C."/>
            <person name="Wilkins M.J."/>
            <person name="Hettich R.L."/>
            <person name="Lipton M.S."/>
            <person name="Williams K.H."/>
            <person name="Long P.E."/>
            <person name="Banfield J.F."/>
        </authorList>
    </citation>
    <scope>NUCLEOTIDE SEQUENCE [LARGE SCALE GENOMIC DNA]</scope>
</reference>
<dbReference type="AlphaFoldDB" id="K1XW26"/>
<protein>
    <submittedName>
        <fullName evidence="1">Uncharacterized protein</fullName>
    </submittedName>
</protein>
<dbReference type="EMBL" id="AMFJ01034399">
    <property type="protein sequence ID" value="EKD29457.1"/>
    <property type="molecule type" value="Genomic_DNA"/>
</dbReference>
<accession>K1XW26</accession>
<gene>
    <name evidence="1" type="ORF">ACD_78C00399G0001</name>
</gene>
<name>K1XW26_9BACT</name>
<organism evidence="1">
    <name type="scientific">uncultured bacterium</name>
    <name type="common">gcode 4</name>
    <dbReference type="NCBI Taxonomy" id="1234023"/>
    <lineage>
        <taxon>Bacteria</taxon>
        <taxon>environmental samples</taxon>
    </lineage>
</organism>
<comment type="caution">
    <text evidence="1">The sequence shown here is derived from an EMBL/GenBank/DDBJ whole genome shotgun (WGS) entry which is preliminary data.</text>
</comment>
<proteinExistence type="predicted"/>